<organism evidence="2 3">
    <name type="scientific">Testicularia cyperi</name>
    <dbReference type="NCBI Taxonomy" id="1882483"/>
    <lineage>
        <taxon>Eukaryota</taxon>
        <taxon>Fungi</taxon>
        <taxon>Dikarya</taxon>
        <taxon>Basidiomycota</taxon>
        <taxon>Ustilaginomycotina</taxon>
        <taxon>Ustilaginomycetes</taxon>
        <taxon>Ustilaginales</taxon>
        <taxon>Anthracoideaceae</taxon>
        <taxon>Testicularia</taxon>
    </lineage>
</organism>
<feature type="transmembrane region" description="Helical" evidence="1">
    <location>
        <begin position="20"/>
        <end position="38"/>
    </location>
</feature>
<keyword evidence="1" id="KW-1133">Transmembrane helix</keyword>
<protein>
    <submittedName>
        <fullName evidence="2">Uncharacterized protein</fullName>
    </submittedName>
</protein>
<gene>
    <name evidence="2" type="ORF">BCV70DRAFT_54328</name>
</gene>
<evidence type="ECO:0000256" key="1">
    <source>
        <dbReference type="SAM" id="Phobius"/>
    </source>
</evidence>
<name>A0A317XUI8_9BASI</name>
<keyword evidence="1" id="KW-0472">Membrane</keyword>
<sequence length="66" mass="7823">MCNPRFGFEHRFFHTQQLMSWSKSIFLSFPSIFFYLMAASKPRSQDTHPCLPVFFSLFLLFDLPSP</sequence>
<reference evidence="2 3" key="1">
    <citation type="journal article" date="2018" name="Mol. Biol. Evol.">
        <title>Broad Genomic Sampling Reveals a Smut Pathogenic Ancestry of the Fungal Clade Ustilaginomycotina.</title>
        <authorList>
            <person name="Kijpornyongpan T."/>
            <person name="Mondo S.J."/>
            <person name="Barry K."/>
            <person name="Sandor L."/>
            <person name="Lee J."/>
            <person name="Lipzen A."/>
            <person name="Pangilinan J."/>
            <person name="LaButti K."/>
            <person name="Hainaut M."/>
            <person name="Henrissat B."/>
            <person name="Grigoriev I.V."/>
            <person name="Spatafora J.W."/>
            <person name="Aime M.C."/>
        </authorList>
    </citation>
    <scope>NUCLEOTIDE SEQUENCE [LARGE SCALE GENOMIC DNA]</scope>
    <source>
        <strain evidence="2 3">MCA 3645</strain>
    </source>
</reference>
<accession>A0A317XUI8</accession>
<proteinExistence type="predicted"/>
<dbReference type="AlphaFoldDB" id="A0A317XUI8"/>
<evidence type="ECO:0000313" key="2">
    <source>
        <dbReference type="EMBL" id="PWZ01974.1"/>
    </source>
</evidence>
<dbReference type="EMBL" id="KZ819189">
    <property type="protein sequence ID" value="PWZ01974.1"/>
    <property type="molecule type" value="Genomic_DNA"/>
</dbReference>
<evidence type="ECO:0000313" key="3">
    <source>
        <dbReference type="Proteomes" id="UP000246740"/>
    </source>
</evidence>
<dbReference type="InParanoid" id="A0A317XUI8"/>
<keyword evidence="1" id="KW-0812">Transmembrane</keyword>
<dbReference type="Proteomes" id="UP000246740">
    <property type="component" value="Unassembled WGS sequence"/>
</dbReference>
<keyword evidence="3" id="KW-1185">Reference proteome</keyword>